<gene>
    <name evidence="2" type="ORF">AWV77_18315</name>
</gene>
<feature type="compositionally biased region" description="Low complexity" evidence="1">
    <location>
        <begin position="25"/>
        <end position="59"/>
    </location>
</feature>
<protein>
    <submittedName>
        <fullName evidence="2">Uncharacterized protein</fullName>
    </submittedName>
</protein>
<evidence type="ECO:0000256" key="1">
    <source>
        <dbReference type="SAM" id="MobiDB-lite"/>
    </source>
</evidence>
<sequence length="103" mass="10308">MSIGAVSASNPVTINGQSSTQSQPQAKESQAAATATAASNVAAVLKEATETAAQTAQEAGHGDHQAQRLMQKQHHQPASTPAPGPGVVNGNGQITGELINTKA</sequence>
<dbReference type="Proteomes" id="UP000067111">
    <property type="component" value="Unassembled WGS sequence"/>
</dbReference>
<evidence type="ECO:0000313" key="2">
    <source>
        <dbReference type="EMBL" id="KWU49357.1"/>
    </source>
</evidence>
<dbReference type="EMBL" id="LRMR01000026">
    <property type="protein sequence ID" value="KWU49357.1"/>
    <property type="molecule type" value="Genomic_DNA"/>
</dbReference>
<organism evidence="2 3">
    <name type="scientific">Pseudomonas palleroniana</name>
    <dbReference type="NCBI Taxonomy" id="191390"/>
    <lineage>
        <taxon>Bacteria</taxon>
        <taxon>Pseudomonadati</taxon>
        <taxon>Pseudomonadota</taxon>
        <taxon>Gammaproteobacteria</taxon>
        <taxon>Pseudomonadales</taxon>
        <taxon>Pseudomonadaceae</taxon>
        <taxon>Pseudomonas</taxon>
    </lineage>
</organism>
<accession>A0A0X7K125</accession>
<dbReference type="RefSeq" id="WP_060755604.1">
    <property type="nucleotide sequence ID" value="NZ_LRMR01000026.1"/>
</dbReference>
<feature type="compositionally biased region" description="Polar residues" evidence="1">
    <location>
        <begin position="7"/>
        <end position="24"/>
    </location>
</feature>
<dbReference type="AlphaFoldDB" id="A0A0X7K125"/>
<name>A0A0X7K125_9PSED</name>
<evidence type="ECO:0000313" key="3">
    <source>
        <dbReference type="Proteomes" id="UP000067111"/>
    </source>
</evidence>
<feature type="region of interest" description="Disordered" evidence="1">
    <location>
        <begin position="1"/>
        <end position="103"/>
    </location>
</feature>
<reference evidence="3" key="1">
    <citation type="submission" date="2016-01" db="EMBL/GenBank/DDBJ databases">
        <authorList>
            <person name="Gamez R.M."/>
            <person name="Rodriguez F."/>
            <person name="Bernal J.F."/>
            <person name="Agarwala R."/>
            <person name="Landsman D."/>
            <person name="Marino-Ramirez L."/>
        </authorList>
    </citation>
    <scope>NUCLEOTIDE SEQUENCE [LARGE SCALE GENOMIC DNA]</scope>
    <source>
        <strain evidence="3">Ps006</strain>
    </source>
</reference>
<comment type="caution">
    <text evidence="2">The sequence shown here is derived from an EMBL/GenBank/DDBJ whole genome shotgun (WGS) entry which is preliminary data.</text>
</comment>
<proteinExistence type="predicted"/>